<keyword evidence="2" id="KW-0805">Transcription regulation</keyword>
<keyword evidence="8" id="KW-1185">Reference proteome</keyword>
<dbReference type="InterPro" id="IPR005119">
    <property type="entry name" value="LysR_subst-bd"/>
</dbReference>
<dbReference type="InterPro" id="IPR036390">
    <property type="entry name" value="WH_DNA-bd_sf"/>
</dbReference>
<accession>A0A9X2APF7</accession>
<feature type="region of interest" description="Disordered" evidence="5">
    <location>
        <begin position="306"/>
        <end position="334"/>
    </location>
</feature>
<dbReference type="Pfam" id="PF00126">
    <property type="entry name" value="HTH_1"/>
    <property type="match status" value="1"/>
</dbReference>
<comment type="caution">
    <text evidence="7">The sequence shown here is derived from an EMBL/GenBank/DDBJ whole genome shotgun (WGS) entry which is preliminary data.</text>
</comment>
<dbReference type="GO" id="GO:0003677">
    <property type="term" value="F:DNA binding"/>
    <property type="evidence" value="ECO:0007669"/>
    <property type="project" value="UniProtKB-KW"/>
</dbReference>
<dbReference type="InterPro" id="IPR050389">
    <property type="entry name" value="LysR-type_TF"/>
</dbReference>
<organism evidence="7 8">
    <name type="scientific">Variovorax terrae</name>
    <dbReference type="NCBI Taxonomy" id="2923278"/>
    <lineage>
        <taxon>Bacteria</taxon>
        <taxon>Pseudomonadati</taxon>
        <taxon>Pseudomonadota</taxon>
        <taxon>Betaproteobacteria</taxon>
        <taxon>Burkholderiales</taxon>
        <taxon>Comamonadaceae</taxon>
        <taxon>Variovorax</taxon>
    </lineage>
</organism>
<dbReference type="Gene3D" id="1.10.10.10">
    <property type="entry name" value="Winged helix-like DNA-binding domain superfamily/Winged helix DNA-binding domain"/>
    <property type="match status" value="1"/>
</dbReference>
<keyword evidence="4" id="KW-0804">Transcription</keyword>
<evidence type="ECO:0000256" key="2">
    <source>
        <dbReference type="ARBA" id="ARBA00023015"/>
    </source>
</evidence>
<dbReference type="AlphaFoldDB" id="A0A9X2APF7"/>
<dbReference type="RefSeq" id="WP_243306038.1">
    <property type="nucleotide sequence ID" value="NZ_JALGBI010000001.1"/>
</dbReference>
<feature type="compositionally biased region" description="Low complexity" evidence="5">
    <location>
        <begin position="318"/>
        <end position="334"/>
    </location>
</feature>
<evidence type="ECO:0000256" key="1">
    <source>
        <dbReference type="ARBA" id="ARBA00009437"/>
    </source>
</evidence>
<sequence>MNKPDLNLLYVLQALLETGSVKEAAQRLFLSAPAVSHALNRLRETTGDALLVRAGQRLVPTARALAMVEPLRQLTGQALDLLAPGAQGAQPWERASRQFTVVMPEGLAVVHGARLLAGLRARMPLASLALQTDAQADIDALRLGRVDLEIRQTPAWAPEARVEVLANEPWAGAVRRGHSLAGRKVTAARYRAAEHVALDASNPDDVRLDIQLRGNSLSRQVVLRTPAPYAALVAAASSDLVATVARSLAEAVASTLGLHCFELPSPLPRVELMQAWHPRSEGDLAHAHLRACVRALLGRLATAAATGPAPRPASVATGRAAGSQGRGARATPPR</sequence>
<dbReference type="PANTHER" id="PTHR30118:SF15">
    <property type="entry name" value="TRANSCRIPTIONAL REGULATORY PROTEIN"/>
    <property type="match status" value="1"/>
</dbReference>
<evidence type="ECO:0000259" key="6">
    <source>
        <dbReference type="PROSITE" id="PS50931"/>
    </source>
</evidence>
<reference evidence="7" key="1">
    <citation type="submission" date="2022-03" db="EMBL/GenBank/DDBJ databases">
        <authorList>
            <person name="Woo C.Y."/>
        </authorList>
    </citation>
    <scope>NUCLEOTIDE SEQUENCE</scope>
    <source>
        <strain evidence="7">CYS-02</strain>
    </source>
</reference>
<gene>
    <name evidence="7" type="ORF">MMF98_09520</name>
</gene>
<dbReference type="SUPFAM" id="SSF53850">
    <property type="entry name" value="Periplasmic binding protein-like II"/>
    <property type="match status" value="1"/>
</dbReference>
<dbReference type="InterPro" id="IPR036388">
    <property type="entry name" value="WH-like_DNA-bd_sf"/>
</dbReference>
<dbReference type="GO" id="GO:0003700">
    <property type="term" value="F:DNA-binding transcription factor activity"/>
    <property type="evidence" value="ECO:0007669"/>
    <property type="project" value="InterPro"/>
</dbReference>
<feature type="domain" description="HTH lysR-type" evidence="6">
    <location>
        <begin position="4"/>
        <end position="61"/>
    </location>
</feature>
<keyword evidence="3" id="KW-0238">DNA-binding</keyword>
<evidence type="ECO:0000313" key="7">
    <source>
        <dbReference type="EMBL" id="MCJ0763447.1"/>
    </source>
</evidence>
<dbReference type="SUPFAM" id="SSF46785">
    <property type="entry name" value="Winged helix' DNA-binding domain"/>
    <property type="match status" value="1"/>
</dbReference>
<protein>
    <submittedName>
        <fullName evidence="7">LysR family transcriptional regulator</fullName>
    </submittedName>
</protein>
<evidence type="ECO:0000313" key="8">
    <source>
        <dbReference type="Proteomes" id="UP001139447"/>
    </source>
</evidence>
<evidence type="ECO:0000256" key="5">
    <source>
        <dbReference type="SAM" id="MobiDB-lite"/>
    </source>
</evidence>
<dbReference type="EMBL" id="JALGBI010000001">
    <property type="protein sequence ID" value="MCJ0763447.1"/>
    <property type="molecule type" value="Genomic_DNA"/>
</dbReference>
<dbReference type="Pfam" id="PF03466">
    <property type="entry name" value="LysR_substrate"/>
    <property type="match status" value="1"/>
</dbReference>
<dbReference type="PANTHER" id="PTHR30118">
    <property type="entry name" value="HTH-TYPE TRANSCRIPTIONAL REGULATOR LEUO-RELATED"/>
    <property type="match status" value="1"/>
</dbReference>
<dbReference type="Proteomes" id="UP001139447">
    <property type="component" value="Unassembled WGS sequence"/>
</dbReference>
<dbReference type="InterPro" id="IPR000847">
    <property type="entry name" value="LysR_HTH_N"/>
</dbReference>
<evidence type="ECO:0000256" key="4">
    <source>
        <dbReference type="ARBA" id="ARBA00023163"/>
    </source>
</evidence>
<comment type="similarity">
    <text evidence="1">Belongs to the LysR transcriptional regulatory family.</text>
</comment>
<proteinExistence type="inferred from homology"/>
<evidence type="ECO:0000256" key="3">
    <source>
        <dbReference type="ARBA" id="ARBA00023125"/>
    </source>
</evidence>
<dbReference type="PROSITE" id="PS50931">
    <property type="entry name" value="HTH_LYSR"/>
    <property type="match status" value="1"/>
</dbReference>
<dbReference type="Gene3D" id="3.40.190.10">
    <property type="entry name" value="Periplasmic binding protein-like II"/>
    <property type="match status" value="2"/>
</dbReference>
<name>A0A9X2APF7_9BURK</name>